<evidence type="ECO:0000256" key="4">
    <source>
        <dbReference type="ARBA" id="ARBA00022695"/>
    </source>
</evidence>
<evidence type="ECO:0000256" key="6">
    <source>
        <dbReference type="ARBA" id="ARBA00022723"/>
    </source>
</evidence>
<evidence type="ECO:0000256" key="10">
    <source>
        <dbReference type="ARBA" id="ARBA00023125"/>
    </source>
</evidence>
<dbReference type="InterPro" id="IPR019475">
    <property type="entry name" value="DNA_primase_DnaB-bd"/>
</dbReference>
<keyword evidence="4 12" id="KW-0548">Nucleotidyltransferase</keyword>
<evidence type="ECO:0000256" key="2">
    <source>
        <dbReference type="ARBA" id="ARBA00022515"/>
    </source>
</evidence>
<dbReference type="InterPro" id="IPR037068">
    <property type="entry name" value="DNA_primase_core_N_sf"/>
</dbReference>
<dbReference type="Pfam" id="PF08278">
    <property type="entry name" value="DnaG_DnaB_bind"/>
    <property type="match status" value="1"/>
</dbReference>
<dbReference type="InterPro" id="IPR036977">
    <property type="entry name" value="DNA_primase_Znf_CHC2"/>
</dbReference>
<feature type="zinc finger region" description="CHC2-type" evidence="12">
    <location>
        <begin position="41"/>
        <end position="65"/>
    </location>
</feature>
<dbReference type="Pfam" id="PF08275">
    <property type="entry name" value="DNAG_N"/>
    <property type="match status" value="1"/>
</dbReference>
<dbReference type="HAMAP" id="MF_00974">
    <property type="entry name" value="DNA_primase_DnaG"/>
    <property type="match status" value="1"/>
</dbReference>
<dbReference type="InterPro" id="IPR006295">
    <property type="entry name" value="DNA_primase_DnaG"/>
</dbReference>
<keyword evidence="10 12" id="KW-0238">DNA-binding</keyword>
<dbReference type="InterPro" id="IPR013264">
    <property type="entry name" value="DNAG_N"/>
</dbReference>
<keyword evidence="1 12" id="KW-0240">DNA-directed RNA polymerase</keyword>
<comment type="function">
    <text evidence="12 13">RNA polymerase that catalyzes the synthesis of short RNA molecules used as primers for DNA polymerase during DNA replication.</text>
</comment>
<feature type="compositionally biased region" description="Low complexity" evidence="14">
    <location>
        <begin position="448"/>
        <end position="461"/>
    </location>
</feature>
<dbReference type="SUPFAM" id="SSF57783">
    <property type="entry name" value="Zinc beta-ribbon"/>
    <property type="match status" value="1"/>
</dbReference>
<keyword evidence="7 12" id="KW-0863">Zinc-finger</keyword>
<evidence type="ECO:0000259" key="15">
    <source>
        <dbReference type="PROSITE" id="PS50880"/>
    </source>
</evidence>
<evidence type="ECO:0000256" key="7">
    <source>
        <dbReference type="ARBA" id="ARBA00022771"/>
    </source>
</evidence>
<dbReference type="SMART" id="SM00766">
    <property type="entry name" value="DnaG_DnaB_bind"/>
    <property type="match status" value="1"/>
</dbReference>
<dbReference type="Pfam" id="PF13662">
    <property type="entry name" value="Toprim_4"/>
    <property type="match status" value="1"/>
</dbReference>
<dbReference type="InterPro" id="IPR002694">
    <property type="entry name" value="Znf_CHC2"/>
</dbReference>
<sequence length="632" mass="69408">MAGRIKDEDIALVRERSRIEDVIGAQVGLRNAGGGSLKGLCPFHDEKSPSFNVNPAKGFFHCFGCGEGGDVIDFVMKTDHLTFAEAVERLASRAGITLRYEEGGSAPRQPAGRRTRLVEANTAAAEFYANLLVDSPEAVAARRFLDERGFTLEHAQMFGVGYAPRGWDELSKHLRGRQFTGEELIGAGLAREGQRGLIDRFMGRLLWPIRDITGDVVGFGARRLYDDDRIEAKYVNTPETSLYKKSHLLYGLDLAKKEIKRRGQAVIVEGYTDVMACHIAGVPTAIATCGTAFGSDHVQILRRLLMDASEFRGEVIFTFDGDAAGQKAAQKAYDDQDQRFMTQTFVAVEPDGLDPCDLRLQKGDDAVRELVASRVPLVEFAIRAELKRYNLDTAEGRVSAMQAAAPKVINIRDRARRHEYGRLLAGWLGMEVDAVMSTLSEIARRGARSGPNGAPAAAPEAPEAPPKEKMPRPDPRDPSIMVERELLKVALQYPQLAGPTYDGLEPDCFTAPAYRAIHEAIVGAGGTASAAAGDTWVGKIRAAVPHEMLRGLIAELAVESLRAAGEPNRRYAWEQLSAIQVAAVSRRIDVLKGKLQRMNPVEETEAYNRQFGEVIALEQYRHALRERVIDGL</sequence>
<keyword evidence="5 12" id="KW-0235">DNA replication</keyword>
<keyword evidence="17" id="KW-1185">Reference proteome</keyword>
<comment type="domain">
    <text evidence="12">Contains an N-terminal zinc-binding domain, a central core domain that contains the primase activity, and a C-terminal DnaB-binding domain.</text>
</comment>
<evidence type="ECO:0000313" key="17">
    <source>
        <dbReference type="Proteomes" id="UP001500957"/>
    </source>
</evidence>
<dbReference type="NCBIfam" id="TIGR01391">
    <property type="entry name" value="dnaG"/>
    <property type="match status" value="1"/>
</dbReference>
<dbReference type="Gene3D" id="3.90.980.10">
    <property type="entry name" value="DNA primase, catalytic core, N-terminal domain"/>
    <property type="match status" value="1"/>
</dbReference>
<comment type="cofactor">
    <cofactor evidence="12 13">
        <name>Zn(2+)</name>
        <dbReference type="ChEBI" id="CHEBI:29105"/>
    </cofactor>
    <text evidence="12 13">Binds 1 zinc ion per monomer.</text>
</comment>
<proteinExistence type="inferred from homology"/>
<keyword evidence="8 12" id="KW-0862">Zinc</keyword>
<dbReference type="InterPro" id="IPR034151">
    <property type="entry name" value="TOPRIM_DnaG_bac"/>
</dbReference>
<evidence type="ECO:0000256" key="5">
    <source>
        <dbReference type="ARBA" id="ARBA00022705"/>
    </source>
</evidence>
<feature type="region of interest" description="Disordered" evidence="14">
    <location>
        <begin position="445"/>
        <end position="478"/>
    </location>
</feature>
<dbReference type="InterPro" id="IPR050219">
    <property type="entry name" value="DnaG_primase"/>
</dbReference>
<evidence type="ECO:0000256" key="13">
    <source>
        <dbReference type="PIRNR" id="PIRNR002811"/>
    </source>
</evidence>
<evidence type="ECO:0000256" key="9">
    <source>
        <dbReference type="ARBA" id="ARBA00022842"/>
    </source>
</evidence>
<dbReference type="SUPFAM" id="SSF56731">
    <property type="entry name" value="DNA primase core"/>
    <property type="match status" value="1"/>
</dbReference>
<dbReference type="PIRSF" id="PIRSF002811">
    <property type="entry name" value="DnaG"/>
    <property type="match status" value="1"/>
</dbReference>
<keyword evidence="3 12" id="KW-0808">Transferase</keyword>
<dbReference type="SMART" id="SM00400">
    <property type="entry name" value="ZnF_CHCC"/>
    <property type="match status" value="1"/>
</dbReference>
<evidence type="ECO:0000256" key="14">
    <source>
        <dbReference type="SAM" id="MobiDB-lite"/>
    </source>
</evidence>
<keyword evidence="2 12" id="KW-0639">Primosome</keyword>
<dbReference type="CDD" id="cd03364">
    <property type="entry name" value="TOPRIM_DnaG_primases"/>
    <property type="match status" value="1"/>
</dbReference>
<dbReference type="InterPro" id="IPR006171">
    <property type="entry name" value="TOPRIM_dom"/>
</dbReference>
<dbReference type="EMBL" id="BAAAHE010000047">
    <property type="protein sequence ID" value="GAA0634781.1"/>
    <property type="molecule type" value="Genomic_DNA"/>
</dbReference>
<dbReference type="Gene3D" id="3.40.1360.10">
    <property type="match status" value="1"/>
</dbReference>
<dbReference type="InterPro" id="IPR030846">
    <property type="entry name" value="DnaG_bac"/>
</dbReference>
<comment type="caution">
    <text evidence="16">The sequence shown here is derived from an EMBL/GenBank/DDBJ whole genome shotgun (WGS) entry which is preliminary data.</text>
</comment>
<evidence type="ECO:0000256" key="11">
    <source>
        <dbReference type="ARBA" id="ARBA00023163"/>
    </source>
</evidence>
<dbReference type="SMART" id="SM00493">
    <property type="entry name" value="TOPRIM"/>
    <property type="match status" value="1"/>
</dbReference>
<comment type="similarity">
    <text evidence="12 13">Belongs to the DnaG primase family.</text>
</comment>
<keyword evidence="6 12" id="KW-0479">Metal-binding</keyword>
<evidence type="ECO:0000313" key="16">
    <source>
        <dbReference type="EMBL" id="GAA0634781.1"/>
    </source>
</evidence>
<name>A0ABN1H9T1_9ACTN</name>
<dbReference type="InterPro" id="IPR013173">
    <property type="entry name" value="DNA_primase_DnaG_DnaB-bd_dom"/>
</dbReference>
<protein>
    <recommendedName>
        <fullName evidence="12 13">DNA primase</fullName>
        <ecNumber evidence="12">2.7.7.101</ecNumber>
    </recommendedName>
</protein>
<dbReference type="Pfam" id="PF01807">
    <property type="entry name" value="Zn_ribbon_DnaG"/>
    <property type="match status" value="1"/>
</dbReference>
<comment type="catalytic activity">
    <reaction evidence="12">
        <text>ssDNA + n NTP = ssDNA/pppN(pN)n-1 hybrid + (n-1) diphosphate.</text>
        <dbReference type="EC" id="2.7.7.101"/>
    </reaction>
</comment>
<dbReference type="PROSITE" id="PS50880">
    <property type="entry name" value="TOPRIM"/>
    <property type="match status" value="1"/>
</dbReference>
<dbReference type="RefSeq" id="WP_344608769.1">
    <property type="nucleotide sequence ID" value="NZ_BAAAHE010000047.1"/>
</dbReference>
<evidence type="ECO:0000256" key="3">
    <source>
        <dbReference type="ARBA" id="ARBA00022679"/>
    </source>
</evidence>
<dbReference type="EC" id="2.7.7.101" evidence="12"/>
<dbReference type="Proteomes" id="UP001500957">
    <property type="component" value="Unassembled WGS sequence"/>
</dbReference>
<evidence type="ECO:0000256" key="1">
    <source>
        <dbReference type="ARBA" id="ARBA00022478"/>
    </source>
</evidence>
<feature type="compositionally biased region" description="Basic and acidic residues" evidence="14">
    <location>
        <begin position="465"/>
        <end position="478"/>
    </location>
</feature>
<keyword evidence="9" id="KW-0460">Magnesium</keyword>
<keyword evidence="11 12" id="KW-0804">Transcription</keyword>
<comment type="subunit">
    <text evidence="12">Monomer. Interacts with DnaB.</text>
</comment>
<gene>
    <name evidence="12 16" type="primary">dnaG</name>
    <name evidence="16" type="ORF">GCM10009547_43600</name>
</gene>
<evidence type="ECO:0000256" key="12">
    <source>
        <dbReference type="HAMAP-Rule" id="MF_00974"/>
    </source>
</evidence>
<evidence type="ECO:0000256" key="8">
    <source>
        <dbReference type="ARBA" id="ARBA00022833"/>
    </source>
</evidence>
<dbReference type="Pfam" id="PF10410">
    <property type="entry name" value="DnaB_bind"/>
    <property type="match status" value="1"/>
</dbReference>
<organism evidence="16 17">
    <name type="scientific">Sporichthya brevicatena</name>
    <dbReference type="NCBI Taxonomy" id="171442"/>
    <lineage>
        <taxon>Bacteria</taxon>
        <taxon>Bacillati</taxon>
        <taxon>Actinomycetota</taxon>
        <taxon>Actinomycetes</taxon>
        <taxon>Sporichthyales</taxon>
        <taxon>Sporichthyaceae</taxon>
        <taxon>Sporichthya</taxon>
    </lineage>
</organism>
<dbReference type="PANTHER" id="PTHR30313:SF2">
    <property type="entry name" value="DNA PRIMASE"/>
    <property type="match status" value="1"/>
</dbReference>
<dbReference type="Gene3D" id="3.90.580.10">
    <property type="entry name" value="Zinc finger, CHC2-type domain"/>
    <property type="match status" value="1"/>
</dbReference>
<reference evidence="16 17" key="1">
    <citation type="journal article" date="2019" name="Int. J. Syst. Evol. Microbiol.">
        <title>The Global Catalogue of Microorganisms (GCM) 10K type strain sequencing project: providing services to taxonomists for standard genome sequencing and annotation.</title>
        <authorList>
            <consortium name="The Broad Institute Genomics Platform"/>
            <consortium name="The Broad Institute Genome Sequencing Center for Infectious Disease"/>
            <person name="Wu L."/>
            <person name="Ma J."/>
        </authorList>
    </citation>
    <scope>NUCLEOTIDE SEQUENCE [LARGE SCALE GENOMIC DNA]</scope>
    <source>
        <strain evidence="16 17">JCM 10671</strain>
    </source>
</reference>
<feature type="domain" description="Toprim" evidence="15">
    <location>
        <begin position="263"/>
        <end position="350"/>
    </location>
</feature>
<accession>A0ABN1H9T1</accession>
<dbReference type="PANTHER" id="PTHR30313">
    <property type="entry name" value="DNA PRIMASE"/>
    <property type="match status" value="1"/>
</dbReference>